<reference evidence="1 2" key="1">
    <citation type="submission" date="2018-01" db="EMBL/GenBank/DDBJ databases">
        <title>Whole genome sequencing of Histamine producing bacteria.</title>
        <authorList>
            <person name="Butler K."/>
        </authorList>
    </citation>
    <scope>NUCLEOTIDE SEQUENCE [LARGE SCALE GENOMIC DNA]</scope>
    <source>
        <strain evidence="1 2">FS-7.2</strain>
    </source>
</reference>
<comment type="caution">
    <text evidence="1">The sequence shown here is derived from an EMBL/GenBank/DDBJ whole genome shotgun (WGS) entry which is preliminary data.</text>
</comment>
<evidence type="ECO:0000313" key="1">
    <source>
        <dbReference type="EMBL" id="PSV00712.1"/>
    </source>
</evidence>
<dbReference type="EMBL" id="PYNF01000003">
    <property type="protein sequence ID" value="PSV00712.1"/>
    <property type="molecule type" value="Genomic_DNA"/>
</dbReference>
<gene>
    <name evidence="1" type="ORF">C9J27_06105</name>
</gene>
<dbReference type="RefSeq" id="WP_107289342.1">
    <property type="nucleotide sequence ID" value="NZ_PYNF01000003.1"/>
</dbReference>
<organism evidence="1 2">
    <name type="scientific">Photobacterium kishitanii</name>
    <dbReference type="NCBI Taxonomy" id="318456"/>
    <lineage>
        <taxon>Bacteria</taxon>
        <taxon>Pseudomonadati</taxon>
        <taxon>Pseudomonadota</taxon>
        <taxon>Gammaproteobacteria</taxon>
        <taxon>Vibrionales</taxon>
        <taxon>Vibrionaceae</taxon>
        <taxon>Photobacterium</taxon>
    </lineage>
</organism>
<proteinExistence type="predicted"/>
<dbReference type="Proteomes" id="UP000241426">
    <property type="component" value="Unassembled WGS sequence"/>
</dbReference>
<accession>A0A2T3KLY3</accession>
<sequence length="146" mass="16458">MLSKFIIDGNLRPSMSFVPNSPTKDHQTSVDKFTTEFIFELVEKNTEHQNNKHSVLGVICLDPEEPEKVGIYGINSASESATAHCLAWIKNHYSTMQSREIELELLYLDDNNIVTRDFCRLLYAEGIIDDAITDGFSSLITGKDTI</sequence>
<evidence type="ECO:0000313" key="2">
    <source>
        <dbReference type="Proteomes" id="UP000241426"/>
    </source>
</evidence>
<protein>
    <submittedName>
        <fullName evidence="1">Uncharacterized protein</fullName>
    </submittedName>
</protein>
<dbReference type="AlphaFoldDB" id="A0A2T3KLY3"/>
<name>A0A2T3KLY3_9GAMM</name>